<accession>A0A0C9XSK4</accession>
<organism evidence="1 2">
    <name type="scientific">Laccaria amethystina LaAM-08-1</name>
    <dbReference type="NCBI Taxonomy" id="1095629"/>
    <lineage>
        <taxon>Eukaryota</taxon>
        <taxon>Fungi</taxon>
        <taxon>Dikarya</taxon>
        <taxon>Basidiomycota</taxon>
        <taxon>Agaricomycotina</taxon>
        <taxon>Agaricomycetes</taxon>
        <taxon>Agaricomycetidae</taxon>
        <taxon>Agaricales</taxon>
        <taxon>Agaricineae</taxon>
        <taxon>Hydnangiaceae</taxon>
        <taxon>Laccaria</taxon>
    </lineage>
</organism>
<proteinExistence type="predicted"/>
<sequence>MSVTCASNESPVSIDSSKDKELVAAYTHAFLLSPARITSTLRPTLIVPFAGSTTCQLSSFVPNQDITVDIELGVILGVCGRLLPFFLRSSRLGVMQLMRDSAVRGPSTQRRHCCCWMCLRQLGTSVITKGPSSHPRVHRHWTLAA</sequence>
<dbReference type="Proteomes" id="UP000054477">
    <property type="component" value="Unassembled WGS sequence"/>
</dbReference>
<dbReference type="EMBL" id="KN838619">
    <property type="protein sequence ID" value="KIK00742.1"/>
    <property type="molecule type" value="Genomic_DNA"/>
</dbReference>
<evidence type="ECO:0000313" key="1">
    <source>
        <dbReference type="EMBL" id="KIK00742.1"/>
    </source>
</evidence>
<protein>
    <submittedName>
        <fullName evidence="1">Uncharacterized protein</fullName>
    </submittedName>
</protein>
<dbReference type="AlphaFoldDB" id="A0A0C9XSK4"/>
<evidence type="ECO:0000313" key="2">
    <source>
        <dbReference type="Proteomes" id="UP000054477"/>
    </source>
</evidence>
<keyword evidence="2" id="KW-1185">Reference proteome</keyword>
<reference evidence="2" key="2">
    <citation type="submission" date="2015-01" db="EMBL/GenBank/DDBJ databases">
        <title>Evolutionary Origins and Diversification of the Mycorrhizal Mutualists.</title>
        <authorList>
            <consortium name="DOE Joint Genome Institute"/>
            <consortium name="Mycorrhizal Genomics Consortium"/>
            <person name="Kohler A."/>
            <person name="Kuo A."/>
            <person name="Nagy L.G."/>
            <person name="Floudas D."/>
            <person name="Copeland A."/>
            <person name="Barry K.W."/>
            <person name="Cichocki N."/>
            <person name="Veneault-Fourrey C."/>
            <person name="LaButti K."/>
            <person name="Lindquist E.A."/>
            <person name="Lipzen A."/>
            <person name="Lundell T."/>
            <person name="Morin E."/>
            <person name="Murat C."/>
            <person name="Riley R."/>
            <person name="Ohm R."/>
            <person name="Sun H."/>
            <person name="Tunlid A."/>
            <person name="Henrissat B."/>
            <person name="Grigoriev I.V."/>
            <person name="Hibbett D.S."/>
            <person name="Martin F."/>
        </authorList>
    </citation>
    <scope>NUCLEOTIDE SEQUENCE [LARGE SCALE GENOMIC DNA]</scope>
    <source>
        <strain evidence="2">LaAM-08-1</strain>
    </source>
</reference>
<name>A0A0C9XSK4_9AGAR</name>
<gene>
    <name evidence="1" type="ORF">K443DRAFT_595854</name>
</gene>
<reference evidence="1 2" key="1">
    <citation type="submission" date="2014-04" db="EMBL/GenBank/DDBJ databases">
        <authorList>
            <consortium name="DOE Joint Genome Institute"/>
            <person name="Kuo A."/>
            <person name="Kohler A."/>
            <person name="Nagy L.G."/>
            <person name="Floudas D."/>
            <person name="Copeland A."/>
            <person name="Barry K.W."/>
            <person name="Cichocki N."/>
            <person name="Veneault-Fourrey C."/>
            <person name="LaButti K."/>
            <person name="Lindquist E.A."/>
            <person name="Lipzen A."/>
            <person name="Lundell T."/>
            <person name="Morin E."/>
            <person name="Murat C."/>
            <person name="Sun H."/>
            <person name="Tunlid A."/>
            <person name="Henrissat B."/>
            <person name="Grigoriev I.V."/>
            <person name="Hibbett D.S."/>
            <person name="Martin F."/>
            <person name="Nordberg H.P."/>
            <person name="Cantor M.N."/>
            <person name="Hua S.X."/>
        </authorList>
    </citation>
    <scope>NUCLEOTIDE SEQUENCE [LARGE SCALE GENOMIC DNA]</scope>
    <source>
        <strain evidence="1 2">LaAM-08-1</strain>
    </source>
</reference>
<dbReference type="HOGENOM" id="CLU_1787163_0_0_1"/>